<evidence type="ECO:0000259" key="6">
    <source>
        <dbReference type="Pfam" id="PF16889"/>
    </source>
</evidence>
<comment type="subcellular location">
    <subcellularLocation>
        <location evidence="1">Periplasm</location>
    </subcellularLocation>
</comment>
<dbReference type="InterPro" id="IPR008929">
    <property type="entry name" value="Chondroitin_lyas"/>
</dbReference>
<evidence type="ECO:0000256" key="3">
    <source>
        <dbReference type="ARBA" id="ARBA00022764"/>
    </source>
</evidence>
<dbReference type="Gene3D" id="1.50.10.100">
    <property type="entry name" value="Chondroitin AC/alginate lyase"/>
    <property type="match status" value="1"/>
</dbReference>
<dbReference type="PANTHER" id="PTHR39210:SF1">
    <property type="entry name" value="HEPARIN-SULFATE LYASE"/>
    <property type="match status" value="1"/>
</dbReference>
<comment type="caution">
    <text evidence="7">The sequence shown here is derived from an EMBL/GenBank/DDBJ whole genome shotgun (WGS) entry which is preliminary data.</text>
</comment>
<name>A0ABX5HV13_9GAMM</name>
<proteinExistence type="predicted"/>
<evidence type="ECO:0000313" key="7">
    <source>
        <dbReference type="EMBL" id="PTA50718.1"/>
    </source>
</evidence>
<dbReference type="InterPro" id="IPR012480">
    <property type="entry name" value="Hepar_II_III_C"/>
</dbReference>
<accession>A0ABX5HV13</accession>
<dbReference type="Proteomes" id="UP000240506">
    <property type="component" value="Unassembled WGS sequence"/>
</dbReference>
<reference evidence="7 8" key="2">
    <citation type="submission" date="2018-04" db="EMBL/GenBank/DDBJ databases">
        <title>Genomic sequence of a freshwater isolate of Shewanella morhuae.</title>
        <authorList>
            <person name="Castillo D.E."/>
            <person name="Gram L."/>
        </authorList>
    </citation>
    <scope>NUCLEOTIDE SEQUENCE [LARGE SCALE GENOMIC DNA]</scope>
    <source>
        <strain evidence="7 8">CW7</strain>
    </source>
</reference>
<dbReference type="PANTHER" id="PTHR39210">
    <property type="entry name" value="HEPARIN-SULFATE LYASE"/>
    <property type="match status" value="1"/>
</dbReference>
<evidence type="ECO:0000259" key="5">
    <source>
        <dbReference type="Pfam" id="PF07940"/>
    </source>
</evidence>
<dbReference type="Pfam" id="PF16889">
    <property type="entry name" value="Hepar_II_III_N"/>
    <property type="match status" value="1"/>
</dbReference>
<gene>
    <name evidence="7" type="ORF">C9I43_09495</name>
</gene>
<evidence type="ECO:0000256" key="4">
    <source>
        <dbReference type="ARBA" id="ARBA00023239"/>
    </source>
</evidence>
<evidence type="ECO:0000256" key="1">
    <source>
        <dbReference type="ARBA" id="ARBA00004418"/>
    </source>
</evidence>
<evidence type="ECO:0000313" key="8">
    <source>
        <dbReference type="Proteomes" id="UP000240506"/>
    </source>
</evidence>
<dbReference type="EMBL" id="PYSG01000002">
    <property type="protein sequence ID" value="PTA50718.1"/>
    <property type="molecule type" value="Genomic_DNA"/>
</dbReference>
<feature type="domain" description="Heparin-sulfate lyase N-terminal" evidence="6">
    <location>
        <begin position="141"/>
        <end position="305"/>
    </location>
</feature>
<dbReference type="Pfam" id="PF07940">
    <property type="entry name" value="Hepar_II_III_C"/>
    <property type="match status" value="1"/>
</dbReference>
<dbReference type="RefSeq" id="WP_107883282.1">
    <property type="nucleotide sequence ID" value="NZ_PYSG01000002.1"/>
</dbReference>
<keyword evidence="8" id="KW-1185">Reference proteome</keyword>
<protein>
    <submittedName>
        <fullName evidence="7">Heparinase</fullName>
    </submittedName>
</protein>
<keyword evidence="2" id="KW-0732">Signal</keyword>
<organism evidence="7 8">
    <name type="scientific">Shewanella morhuae</name>
    <dbReference type="NCBI Taxonomy" id="365591"/>
    <lineage>
        <taxon>Bacteria</taxon>
        <taxon>Pseudomonadati</taxon>
        <taxon>Pseudomonadota</taxon>
        <taxon>Gammaproteobacteria</taxon>
        <taxon>Alteromonadales</taxon>
        <taxon>Shewanellaceae</taxon>
        <taxon>Shewanella</taxon>
    </lineage>
</organism>
<dbReference type="InterPro" id="IPR031680">
    <property type="entry name" value="Hepar_II_III_N"/>
</dbReference>
<keyword evidence="4" id="KW-0456">Lyase</keyword>
<feature type="domain" description="Heparinase II/III-like C-terminal" evidence="5">
    <location>
        <begin position="383"/>
        <end position="542"/>
    </location>
</feature>
<dbReference type="Gene3D" id="2.70.98.70">
    <property type="match status" value="1"/>
</dbReference>
<evidence type="ECO:0000256" key="2">
    <source>
        <dbReference type="ARBA" id="ARBA00022729"/>
    </source>
</evidence>
<reference evidence="7 8" key="1">
    <citation type="submission" date="2018-03" db="EMBL/GenBank/DDBJ databases">
        <authorList>
            <person name="Dailey F.E."/>
        </authorList>
    </citation>
    <scope>NUCLEOTIDE SEQUENCE [LARGE SCALE GENOMIC DNA]</scope>
    <source>
        <strain evidence="7 8">CW7</strain>
    </source>
</reference>
<keyword evidence="3" id="KW-0574">Periplasm</keyword>
<sequence>MNFVKIKTAIALGVLNLFRVVTYKLGIELGFNKVKKITGNLADGELFKPYKGLVNNLECNKQWLDNHTYLGVTVKNKAIPSWHQSCLTQRSAPSHKPWYLIADFNEQLGDIKGVWEASRFDWVIGFVQKTKCGDELALDSLNIWLADWILNNPPYFGVNWKCGQEASIRIMHLALAAILLEQTNKTSIPLLRFVKAHLKRISPTIMYAVAQDNNHGTSEAAALYIGGSWLSLNGDSDGVKWQQLGIKWLENRASRLIETDGSFSQYSVNYHRLMLDTYSLVEVWRLKHKLPIFSASLYTKLTAATHWLYCFTNSECGDAPNLGANDGARLIPLTSSDYRDFRPSVQLASLLFCQALAYKGDGGFNLPLLWLELSRPDAFLIDKKSKDFDCGGYAFLKNSKAEVFLNYPKFKFRPSQCDALHIDLWLGNENVFRDGGTFSYNAGQKYIDYYGGVKSHNTVEFDEHEQMPRLSRFLLGDWLTTHFKKPLVVNQHSQSITVGYKDYYHCEHIRTVALLSSSLIIKDELSGFQSKAILRFRLIPSNWKVFNNSLVSDSCTIIFTADVHIERFELTSGFESRYYYQESEIPVIELEINKPGIIITEVKL</sequence>
<dbReference type="SUPFAM" id="SSF48230">
    <property type="entry name" value="Chondroitin AC/alginate lyase"/>
    <property type="match status" value="1"/>
</dbReference>